<gene>
    <name evidence="9" type="ORF">TIFTF001_025583</name>
</gene>
<evidence type="ECO:0000259" key="8">
    <source>
        <dbReference type="PROSITE" id="PS50102"/>
    </source>
</evidence>
<evidence type="ECO:0000256" key="3">
    <source>
        <dbReference type="ARBA" id="ARBA00022884"/>
    </source>
</evidence>
<comment type="subcellular location">
    <subcellularLocation>
        <location evidence="1">Nucleus</location>
        <location evidence="1">Nucleoplasm</location>
    </subcellularLocation>
</comment>
<feature type="region of interest" description="Disordered" evidence="7">
    <location>
        <begin position="1"/>
        <end position="42"/>
    </location>
</feature>
<feature type="domain" description="RRM" evidence="8">
    <location>
        <begin position="162"/>
        <end position="241"/>
    </location>
</feature>
<dbReference type="SMART" id="SM00360">
    <property type="entry name" value="RRM"/>
    <property type="match status" value="1"/>
</dbReference>
<dbReference type="Gene3D" id="3.30.70.330">
    <property type="match status" value="1"/>
</dbReference>
<sequence length="628" mass="70909">MRGPEHCDNTETDGTMRDVLNSENRDIGPLTMPLQSEARKENEMCARQGGIEFKGKVYKRKYPRQEDRVPDPKQSQEPEPMANLENEAQSAWFLQDVVAIGYWMHVIGKQREFGSFGKAFASGLLNDDNNNEEEEEEDDLLLRFERRRFELGFPTMSGSSNSTVYIGNLDERVSDRVLYDILIQAGRVVDLYIPRDKETEKPKGYAFAEYETEEIADYAVKLFSGLVTFYNRTLKFAISGQDKLNANSAITPTSNAPHKPRSHPIPINETERTSTSSRFSSHPVNYSQVPPPPGVNNHSNGYGSHYDGWAFNPVGLIATAMSHVHCRARKAHPETTLFFLGDARGNVEGSGVAKNVVLSPLTISMVLNKLALGSAGTTLEQGNCRQLHCQRRVMHEAHSFLSSKAIWVYHRFPLMPSFQHVTDAVYKARVQNVDLCNQAEGDKEEVNSWAEKETKGLIKEIVPQKLKLVPPLHLANLLYFKGAWEHAFHASWTQHNDFHLLNGETIKDPFMTTSWVITVKLLQEKGLTLPFDPMGADFTKRVIVMTKVFVGFILHKPCIEVNEEGTEAPAVTLAGWHVVLQWRMCIQNPVLWLDLPFMFMIVDDVSKFVVFTGAVLNPPLRLHVKSNP</sequence>
<dbReference type="InterPro" id="IPR036186">
    <property type="entry name" value="Serpin_sf"/>
</dbReference>
<dbReference type="SUPFAM" id="SSF56574">
    <property type="entry name" value="Serpins"/>
    <property type="match status" value="1"/>
</dbReference>
<evidence type="ECO:0000256" key="2">
    <source>
        <dbReference type="ARBA" id="ARBA00009500"/>
    </source>
</evidence>
<feature type="compositionally biased region" description="Basic and acidic residues" evidence="7">
    <location>
        <begin position="63"/>
        <end position="76"/>
    </location>
</feature>
<dbReference type="Gene3D" id="3.30.497.10">
    <property type="entry name" value="Antithrombin, subunit I, domain 2"/>
    <property type="match status" value="2"/>
</dbReference>
<protein>
    <recommendedName>
        <fullName evidence="8">RRM domain-containing protein</fullName>
    </recommendedName>
</protein>
<dbReference type="InterPro" id="IPR042178">
    <property type="entry name" value="Serpin_sf_1"/>
</dbReference>
<dbReference type="GO" id="GO:0003723">
    <property type="term" value="F:RNA binding"/>
    <property type="evidence" value="ECO:0007669"/>
    <property type="project" value="UniProtKB-UniRule"/>
</dbReference>
<dbReference type="InterPro" id="IPR012677">
    <property type="entry name" value="Nucleotide-bd_a/b_plait_sf"/>
</dbReference>
<dbReference type="InterPro" id="IPR023796">
    <property type="entry name" value="Serpin_dom"/>
</dbReference>
<dbReference type="InterPro" id="IPR035979">
    <property type="entry name" value="RBD_domain_sf"/>
</dbReference>
<keyword evidence="3 5" id="KW-0694">RNA-binding</keyword>
<dbReference type="AlphaFoldDB" id="A0AA88AN52"/>
<dbReference type="InterPro" id="IPR052285">
    <property type="entry name" value="NEXT_complex_subunit"/>
</dbReference>
<dbReference type="PANTHER" id="PTHR13798:SF11">
    <property type="entry name" value="RNA-BINDING PROTEIN 7-RELATED"/>
    <property type="match status" value="1"/>
</dbReference>
<dbReference type="Gene3D" id="2.30.39.10">
    <property type="entry name" value="Alpha-1-antitrypsin, domain 1"/>
    <property type="match status" value="2"/>
</dbReference>
<evidence type="ECO:0000256" key="6">
    <source>
        <dbReference type="RuleBase" id="RU000411"/>
    </source>
</evidence>
<dbReference type="PROSITE" id="PS50102">
    <property type="entry name" value="RRM"/>
    <property type="match status" value="1"/>
</dbReference>
<dbReference type="Pfam" id="PF00079">
    <property type="entry name" value="Serpin"/>
    <property type="match status" value="2"/>
</dbReference>
<dbReference type="EMBL" id="BTGU01000063">
    <property type="protein sequence ID" value="GMN56462.1"/>
    <property type="molecule type" value="Genomic_DNA"/>
</dbReference>
<evidence type="ECO:0000313" key="9">
    <source>
        <dbReference type="EMBL" id="GMN56462.1"/>
    </source>
</evidence>
<proteinExistence type="inferred from homology"/>
<dbReference type="InterPro" id="IPR042185">
    <property type="entry name" value="Serpin_sf_2"/>
</dbReference>
<evidence type="ECO:0000313" key="10">
    <source>
        <dbReference type="Proteomes" id="UP001187192"/>
    </source>
</evidence>
<comment type="similarity">
    <text evidence="2 6">Belongs to the serpin family.</text>
</comment>
<reference evidence="9" key="1">
    <citation type="submission" date="2023-07" db="EMBL/GenBank/DDBJ databases">
        <title>draft genome sequence of fig (Ficus carica).</title>
        <authorList>
            <person name="Takahashi T."/>
            <person name="Nishimura K."/>
        </authorList>
    </citation>
    <scope>NUCLEOTIDE SEQUENCE</scope>
</reference>
<feature type="region of interest" description="Disordered" evidence="7">
    <location>
        <begin position="61"/>
        <end position="81"/>
    </location>
</feature>
<keyword evidence="4" id="KW-0539">Nucleus</keyword>
<dbReference type="SMART" id="SM00093">
    <property type="entry name" value="SERPIN"/>
    <property type="match status" value="1"/>
</dbReference>
<name>A0AA88AN52_FICCA</name>
<organism evidence="9 10">
    <name type="scientific">Ficus carica</name>
    <name type="common">Common fig</name>
    <dbReference type="NCBI Taxonomy" id="3494"/>
    <lineage>
        <taxon>Eukaryota</taxon>
        <taxon>Viridiplantae</taxon>
        <taxon>Streptophyta</taxon>
        <taxon>Embryophyta</taxon>
        <taxon>Tracheophyta</taxon>
        <taxon>Spermatophyta</taxon>
        <taxon>Magnoliopsida</taxon>
        <taxon>eudicotyledons</taxon>
        <taxon>Gunneridae</taxon>
        <taxon>Pentapetalae</taxon>
        <taxon>rosids</taxon>
        <taxon>fabids</taxon>
        <taxon>Rosales</taxon>
        <taxon>Moraceae</taxon>
        <taxon>Ficeae</taxon>
        <taxon>Ficus</taxon>
    </lineage>
</organism>
<dbReference type="Proteomes" id="UP001187192">
    <property type="component" value="Unassembled WGS sequence"/>
</dbReference>
<dbReference type="Pfam" id="PF00076">
    <property type="entry name" value="RRM_1"/>
    <property type="match status" value="1"/>
</dbReference>
<accession>A0AA88AN52</accession>
<evidence type="ECO:0000256" key="1">
    <source>
        <dbReference type="ARBA" id="ARBA00004642"/>
    </source>
</evidence>
<keyword evidence="10" id="KW-1185">Reference proteome</keyword>
<dbReference type="SUPFAM" id="SSF54928">
    <property type="entry name" value="RNA-binding domain, RBD"/>
    <property type="match status" value="1"/>
</dbReference>
<comment type="caution">
    <text evidence="9">The sequence shown here is derived from an EMBL/GenBank/DDBJ whole genome shotgun (WGS) entry which is preliminary data.</text>
</comment>
<evidence type="ECO:0000256" key="5">
    <source>
        <dbReference type="PROSITE-ProRule" id="PRU00176"/>
    </source>
</evidence>
<dbReference type="GO" id="GO:0005654">
    <property type="term" value="C:nucleoplasm"/>
    <property type="evidence" value="ECO:0007669"/>
    <property type="project" value="UniProtKB-SubCell"/>
</dbReference>
<evidence type="ECO:0000256" key="7">
    <source>
        <dbReference type="SAM" id="MobiDB-lite"/>
    </source>
</evidence>
<evidence type="ECO:0000256" key="4">
    <source>
        <dbReference type="ARBA" id="ARBA00023242"/>
    </source>
</evidence>
<dbReference type="PANTHER" id="PTHR13798">
    <property type="entry name" value="RNA BINDING MOTIF RBM PROTEIN -RELATED"/>
    <property type="match status" value="1"/>
</dbReference>
<dbReference type="InterPro" id="IPR000504">
    <property type="entry name" value="RRM_dom"/>
</dbReference>